<protein>
    <submittedName>
        <fullName evidence="1">Uncharacterized protein</fullName>
    </submittedName>
</protein>
<name>A0A2M9YJ72_9LEPT</name>
<dbReference type="AlphaFoldDB" id="A0A2M9YJ72"/>
<organism evidence="1 4">
    <name type="scientific">Leptospira adleri</name>
    <dbReference type="NCBI Taxonomy" id="2023186"/>
    <lineage>
        <taxon>Bacteria</taxon>
        <taxon>Pseudomonadati</taxon>
        <taxon>Spirochaetota</taxon>
        <taxon>Spirochaetia</taxon>
        <taxon>Leptospirales</taxon>
        <taxon>Leptospiraceae</taxon>
        <taxon>Leptospira</taxon>
    </lineage>
</organism>
<sequence>MKKFITELISRKTKATQTEQYLEEEILKGISFTMSGNEMLFDFDKDVPSAKKILNFMKFFAETMQNVLHNNENIQNYLQLDLNDLSGRTLSLILVKNTGKSPHEIRAELEQKVLSLETELTDLRNSYDLIQKDWTRQVELLIDHGLTSCFEKEGFTVHNNLKHERKEN</sequence>
<accession>A0A2M9YJ72</accession>
<dbReference type="Proteomes" id="UP000232149">
    <property type="component" value="Unassembled WGS sequence"/>
</dbReference>
<evidence type="ECO:0000313" key="3">
    <source>
        <dbReference type="Proteomes" id="UP000232149"/>
    </source>
</evidence>
<reference evidence="3 4" key="1">
    <citation type="submission" date="2017-07" db="EMBL/GenBank/DDBJ databases">
        <title>Leptospira spp. isolated from tropical soils.</title>
        <authorList>
            <person name="Thibeaux R."/>
            <person name="Iraola G."/>
            <person name="Ferres I."/>
            <person name="Bierque E."/>
            <person name="Girault D."/>
            <person name="Soupe-Gilbert M.-E."/>
            <person name="Picardeau M."/>
            <person name="Goarant C."/>
        </authorList>
    </citation>
    <scope>NUCLEOTIDE SEQUENCE [LARGE SCALE GENOMIC DNA]</scope>
    <source>
        <strain evidence="1 4">FH2-B-C1</strain>
        <strain evidence="2 3">FH2-B-D1</strain>
    </source>
</reference>
<comment type="caution">
    <text evidence="1">The sequence shown here is derived from an EMBL/GenBank/DDBJ whole genome shotgun (WGS) entry which is preliminary data.</text>
</comment>
<evidence type="ECO:0000313" key="1">
    <source>
        <dbReference type="EMBL" id="PJZ51595.1"/>
    </source>
</evidence>
<dbReference type="Proteomes" id="UP000232188">
    <property type="component" value="Unassembled WGS sequence"/>
</dbReference>
<dbReference type="EMBL" id="NPDU01000024">
    <property type="protein sequence ID" value="PJZ61896.1"/>
    <property type="molecule type" value="Genomic_DNA"/>
</dbReference>
<dbReference type="EMBL" id="NPDV01000022">
    <property type="protein sequence ID" value="PJZ51595.1"/>
    <property type="molecule type" value="Genomic_DNA"/>
</dbReference>
<proteinExistence type="predicted"/>
<keyword evidence="3" id="KW-1185">Reference proteome</keyword>
<evidence type="ECO:0000313" key="4">
    <source>
        <dbReference type="Proteomes" id="UP000232188"/>
    </source>
</evidence>
<gene>
    <name evidence="2" type="ORF">CH376_10860</name>
    <name evidence="1" type="ORF">CH380_19305</name>
</gene>
<evidence type="ECO:0000313" key="2">
    <source>
        <dbReference type="EMBL" id="PJZ61896.1"/>
    </source>
</evidence>